<gene>
    <name evidence="1" type="ORF">AVEN_140967_1</name>
</gene>
<protein>
    <submittedName>
        <fullName evidence="1">Uncharacterized protein</fullName>
    </submittedName>
</protein>
<comment type="caution">
    <text evidence="1">The sequence shown here is derived from an EMBL/GenBank/DDBJ whole genome shotgun (WGS) entry which is preliminary data.</text>
</comment>
<evidence type="ECO:0000313" key="2">
    <source>
        <dbReference type="Proteomes" id="UP000499080"/>
    </source>
</evidence>
<dbReference type="AlphaFoldDB" id="A0A4Y2LL70"/>
<accession>A0A4Y2LL70</accession>
<dbReference type="Proteomes" id="UP000499080">
    <property type="component" value="Unassembled WGS sequence"/>
</dbReference>
<evidence type="ECO:0000313" key="1">
    <source>
        <dbReference type="EMBL" id="GBN15274.1"/>
    </source>
</evidence>
<reference evidence="1 2" key="1">
    <citation type="journal article" date="2019" name="Sci. Rep.">
        <title>Orb-weaving spider Araneus ventricosus genome elucidates the spidroin gene catalogue.</title>
        <authorList>
            <person name="Kono N."/>
            <person name="Nakamura H."/>
            <person name="Ohtoshi R."/>
            <person name="Moran D.A.P."/>
            <person name="Shinohara A."/>
            <person name="Yoshida Y."/>
            <person name="Fujiwara M."/>
            <person name="Mori M."/>
            <person name="Tomita M."/>
            <person name="Arakawa K."/>
        </authorList>
    </citation>
    <scope>NUCLEOTIDE SEQUENCE [LARGE SCALE GENOMIC DNA]</scope>
</reference>
<dbReference type="EMBL" id="BGPR01006002">
    <property type="protein sequence ID" value="GBN15274.1"/>
    <property type="molecule type" value="Genomic_DNA"/>
</dbReference>
<sequence length="175" mass="17278">MQRTGCAFGGGAGIERSGSAPRWWCWNRMQRTGMLRLRWYGIECSGPGCALGGAAGAGIECNGPGCAGSASASGYAGGGIGAECSGPGCGGSAGFAGSGSSGGSFGYGGSSGAAGGASGMSYGGGSSGSSDRMSFGGGSSYLPVEHLECHMLEEVLALPDWNAHRRKFWLLPVDI</sequence>
<organism evidence="1 2">
    <name type="scientific">Araneus ventricosus</name>
    <name type="common">Orbweaver spider</name>
    <name type="synonym">Epeira ventricosa</name>
    <dbReference type="NCBI Taxonomy" id="182803"/>
    <lineage>
        <taxon>Eukaryota</taxon>
        <taxon>Metazoa</taxon>
        <taxon>Ecdysozoa</taxon>
        <taxon>Arthropoda</taxon>
        <taxon>Chelicerata</taxon>
        <taxon>Arachnida</taxon>
        <taxon>Araneae</taxon>
        <taxon>Araneomorphae</taxon>
        <taxon>Entelegynae</taxon>
        <taxon>Araneoidea</taxon>
        <taxon>Araneidae</taxon>
        <taxon>Araneus</taxon>
    </lineage>
</organism>
<name>A0A4Y2LL70_ARAVE</name>
<proteinExistence type="predicted"/>
<keyword evidence="2" id="KW-1185">Reference proteome</keyword>